<dbReference type="Proteomes" id="UP000246569">
    <property type="component" value="Unassembled WGS sequence"/>
</dbReference>
<evidence type="ECO:0000256" key="7">
    <source>
        <dbReference type="ARBA" id="ARBA00023002"/>
    </source>
</evidence>
<evidence type="ECO:0000256" key="5">
    <source>
        <dbReference type="ARBA" id="ARBA00022630"/>
    </source>
</evidence>
<evidence type="ECO:0000256" key="6">
    <source>
        <dbReference type="ARBA" id="ARBA00022827"/>
    </source>
</evidence>
<evidence type="ECO:0000256" key="1">
    <source>
        <dbReference type="ARBA" id="ARBA00001974"/>
    </source>
</evidence>
<dbReference type="GO" id="GO:0071949">
    <property type="term" value="F:FAD binding"/>
    <property type="evidence" value="ECO:0007669"/>
    <property type="project" value="TreeGrafter"/>
</dbReference>
<evidence type="ECO:0000256" key="8">
    <source>
        <dbReference type="ARBA" id="ARBA00023027"/>
    </source>
</evidence>
<dbReference type="PANTHER" id="PTHR45754">
    <property type="entry name" value="METHYLENETETRAHYDROFOLATE REDUCTASE"/>
    <property type="match status" value="1"/>
</dbReference>
<keyword evidence="5 12" id="KW-0285">Flavoprotein</keyword>
<dbReference type="NCBIfam" id="TIGR00676">
    <property type="entry name" value="fadh2"/>
    <property type="match status" value="1"/>
</dbReference>
<keyword evidence="6 12" id="KW-0274">FAD</keyword>
<organism evidence="13 14">
    <name type="scientific">Plasticicumulans acidivorans</name>
    <dbReference type="NCBI Taxonomy" id="886464"/>
    <lineage>
        <taxon>Bacteria</taxon>
        <taxon>Pseudomonadati</taxon>
        <taxon>Pseudomonadota</taxon>
        <taxon>Gammaproteobacteria</taxon>
        <taxon>Candidatus Competibacteraceae</taxon>
        <taxon>Plasticicumulans</taxon>
    </lineage>
</organism>
<dbReference type="SUPFAM" id="SSF51730">
    <property type="entry name" value="FAD-linked oxidoreductase"/>
    <property type="match status" value="1"/>
</dbReference>
<sequence>MPAAIFIGHRSGDSESMDTQRRYPQVCSCEFFPPHSEDGLQKLLVTSAELDALRPAFRSVTYGAGGSTRERTFVTVTALGGLGIDAAPHLTCVGSTRAGIAEILEEYRVQGVRRIVALRGDVPSGMRDIGDFRYANELIEFIRASTGEHFHLEIAAYPEYHPQSSRPERDLDNFARKVQAGANSAITQYFYNADAYFHFIDEIEARGVDIPVVPGIMPITNFTQLARFSDACGTEIPRWMRRQLEAYGEDRDAIRAFGLDVVTALCERLLAAGAPGLHFYTMNQSGPTLEIASRLGLLQA</sequence>
<evidence type="ECO:0000313" key="14">
    <source>
        <dbReference type="Proteomes" id="UP000246569"/>
    </source>
</evidence>
<gene>
    <name evidence="13" type="ORF">C7443_10212</name>
</gene>
<keyword evidence="7 12" id="KW-0560">Oxidoreductase</keyword>
<comment type="pathway">
    <text evidence="10">Amino-acid biosynthesis; L-methionine biosynthesis via de novo pathway.</text>
</comment>
<evidence type="ECO:0000313" key="13">
    <source>
        <dbReference type="EMBL" id="PWV64363.1"/>
    </source>
</evidence>
<dbReference type="GO" id="GO:0009086">
    <property type="term" value="P:methionine biosynthetic process"/>
    <property type="evidence" value="ECO:0007669"/>
    <property type="project" value="UniProtKB-KW"/>
</dbReference>
<evidence type="ECO:0000256" key="2">
    <source>
        <dbReference type="ARBA" id="ARBA00004777"/>
    </source>
</evidence>
<comment type="cofactor">
    <cofactor evidence="1 12">
        <name>FAD</name>
        <dbReference type="ChEBI" id="CHEBI:57692"/>
    </cofactor>
</comment>
<dbReference type="GO" id="GO:0106312">
    <property type="term" value="F:methylenetetrahydrofolate reductase (NADH) activity"/>
    <property type="evidence" value="ECO:0007669"/>
    <property type="project" value="UniProtKB-EC"/>
</dbReference>
<comment type="catalytic activity">
    <reaction evidence="11">
        <text>(6S)-5-methyl-5,6,7,8-tetrahydrofolate + NAD(+) = (6R)-5,10-methylene-5,6,7,8-tetrahydrofolate + NADH + H(+)</text>
        <dbReference type="Rhea" id="RHEA:19821"/>
        <dbReference type="ChEBI" id="CHEBI:15378"/>
        <dbReference type="ChEBI" id="CHEBI:15636"/>
        <dbReference type="ChEBI" id="CHEBI:18608"/>
        <dbReference type="ChEBI" id="CHEBI:57540"/>
        <dbReference type="ChEBI" id="CHEBI:57945"/>
        <dbReference type="EC" id="1.5.1.54"/>
    </reaction>
    <physiologicalReaction direction="right-to-left" evidence="11">
        <dbReference type="Rhea" id="RHEA:19823"/>
    </physiologicalReaction>
</comment>
<keyword evidence="4" id="KW-0028">Amino-acid biosynthesis</keyword>
<dbReference type="GO" id="GO:0035999">
    <property type="term" value="P:tetrahydrofolate interconversion"/>
    <property type="evidence" value="ECO:0007669"/>
    <property type="project" value="UniProtKB-UniPathway"/>
</dbReference>
<comment type="pathway">
    <text evidence="2 12">One-carbon metabolism; tetrahydrofolate interconversion.</text>
</comment>
<evidence type="ECO:0000256" key="12">
    <source>
        <dbReference type="RuleBase" id="RU003862"/>
    </source>
</evidence>
<evidence type="ECO:0000256" key="9">
    <source>
        <dbReference type="ARBA" id="ARBA00023167"/>
    </source>
</evidence>
<dbReference type="InterPro" id="IPR004620">
    <property type="entry name" value="MTHF_reductase_bac"/>
</dbReference>
<dbReference type="EMBL" id="QGTJ01000002">
    <property type="protein sequence ID" value="PWV64363.1"/>
    <property type="molecule type" value="Genomic_DNA"/>
</dbReference>
<dbReference type="AlphaFoldDB" id="A0A317MXM2"/>
<dbReference type="UniPathway" id="UPA00193"/>
<evidence type="ECO:0000256" key="4">
    <source>
        <dbReference type="ARBA" id="ARBA00022605"/>
    </source>
</evidence>
<proteinExistence type="inferred from homology"/>
<dbReference type="EC" id="1.5.1.54" evidence="12"/>
<evidence type="ECO:0000256" key="3">
    <source>
        <dbReference type="ARBA" id="ARBA00006743"/>
    </source>
</evidence>
<dbReference type="PANTHER" id="PTHR45754:SF3">
    <property type="entry name" value="METHYLENETETRAHYDROFOLATE REDUCTASE (NADPH)"/>
    <property type="match status" value="1"/>
</dbReference>
<keyword evidence="8" id="KW-0520">NAD</keyword>
<evidence type="ECO:0000256" key="10">
    <source>
        <dbReference type="ARBA" id="ARBA00034478"/>
    </source>
</evidence>
<keyword evidence="14" id="KW-1185">Reference proteome</keyword>
<evidence type="ECO:0000256" key="11">
    <source>
        <dbReference type="ARBA" id="ARBA00048628"/>
    </source>
</evidence>
<dbReference type="GO" id="GO:0005829">
    <property type="term" value="C:cytosol"/>
    <property type="evidence" value="ECO:0007669"/>
    <property type="project" value="InterPro"/>
</dbReference>
<protein>
    <recommendedName>
        <fullName evidence="12">Methylenetetrahydrofolate reductase</fullName>
        <ecNumber evidence="12">1.5.1.54</ecNumber>
    </recommendedName>
</protein>
<dbReference type="InterPro" id="IPR029041">
    <property type="entry name" value="FAD-linked_oxidoreductase-like"/>
</dbReference>
<dbReference type="Pfam" id="PF02219">
    <property type="entry name" value="MTHFR"/>
    <property type="match status" value="1"/>
</dbReference>
<reference evidence="13 14" key="1">
    <citation type="submission" date="2018-05" db="EMBL/GenBank/DDBJ databases">
        <title>Genomic Encyclopedia of Type Strains, Phase IV (KMG-IV): sequencing the most valuable type-strain genomes for metagenomic binning, comparative biology and taxonomic classification.</title>
        <authorList>
            <person name="Goeker M."/>
        </authorList>
    </citation>
    <scope>NUCLEOTIDE SEQUENCE [LARGE SCALE GENOMIC DNA]</scope>
    <source>
        <strain evidence="13 14">DSM 23606</strain>
    </source>
</reference>
<dbReference type="Gene3D" id="3.20.20.220">
    <property type="match status" value="1"/>
</dbReference>
<accession>A0A317MXM2</accession>
<name>A0A317MXM2_9GAMM</name>
<dbReference type="InterPro" id="IPR003171">
    <property type="entry name" value="Mehydrof_redctse-like"/>
</dbReference>
<keyword evidence="9" id="KW-0486">Methionine biosynthesis</keyword>
<comment type="caution">
    <text evidence="13">The sequence shown here is derived from an EMBL/GenBank/DDBJ whole genome shotgun (WGS) entry which is preliminary data.</text>
</comment>
<dbReference type="CDD" id="cd00537">
    <property type="entry name" value="MTHFR"/>
    <property type="match status" value="1"/>
</dbReference>
<comment type="similarity">
    <text evidence="3 12">Belongs to the methylenetetrahydrofolate reductase family.</text>
</comment>